<evidence type="ECO:0000313" key="1">
    <source>
        <dbReference type="Proteomes" id="UP001732720"/>
    </source>
</evidence>
<dbReference type="RefSeq" id="XP_073913497.1">
    <property type="nucleotide sequence ID" value="XM_074057396.1"/>
</dbReference>
<organism evidence="1 2">
    <name type="scientific">Castor canadensis</name>
    <name type="common">American beaver</name>
    <dbReference type="NCBI Taxonomy" id="51338"/>
    <lineage>
        <taxon>Eukaryota</taxon>
        <taxon>Metazoa</taxon>
        <taxon>Chordata</taxon>
        <taxon>Craniata</taxon>
        <taxon>Vertebrata</taxon>
        <taxon>Euteleostomi</taxon>
        <taxon>Mammalia</taxon>
        <taxon>Eutheria</taxon>
        <taxon>Euarchontoglires</taxon>
        <taxon>Glires</taxon>
        <taxon>Rodentia</taxon>
        <taxon>Castorimorpha</taxon>
        <taxon>Castoridae</taxon>
        <taxon>Castor</taxon>
    </lineage>
</organism>
<name>A0AC58L8L4_CASCN</name>
<proteinExistence type="predicted"/>
<feature type="non-terminal residue" evidence="2">
    <location>
        <position position="1"/>
    </location>
</feature>
<gene>
    <name evidence="2" type="primary">LOC109675901</name>
</gene>
<evidence type="ECO:0000313" key="2">
    <source>
        <dbReference type="RefSeq" id="XP_073913497.1"/>
    </source>
</evidence>
<accession>A0AC58L8L4</accession>
<sequence length="584" mass="66198">FYGERYEWLTAQRSLSARSPDEILKAQYWLLRTIGEGHFGYVKLAYHRLTRTQVAVKLQQKWEKSSYLANEISILKTLDHPNIIRLFQVIETVDHVYLVMEYVSGGQLRQHIKDAQRLCEEKACGIFKQILCAVKYCHDRGIVHRDLKADNILLDTEGNVKVIDFGLGTRYSIGEELTDWCDSHLHFPCCLHVRHLLSQRWKKKKKKDAQRLCEEKARGIFKQILCAVKYCHDRGIVHRDLKADNILLDTEGNVKVIDFGLGTRYSIGEELTDWCGAFTHRAPEVFLRLPYDGRKVDVWSLGVVLYCMVTGALPFRGETVMQVRRAVLELRYDIPRYLSMGLRNVIVQMLTKNPSERPTVDHIVGHPWLRQGEEGSPSPAVERLPKHPDPAIVVAMRDLGYNPDDIRQSLLQRRFDEAMATYLMLRDQMCQEVTFRARIKPQVRPEIVPTPSPADPSTFAPPLRRRASAPGLLQTFTLSSDDKTGHRGRGTASLPNVPLCILPRNVSTTSIVPQPGPAAAPPPGEVESGMSSKGMSSDEHAFTSGQPHDVATVPSSGNIQGWKRVRRRIVNSVLRLCCCVRGQK</sequence>
<keyword evidence="1" id="KW-1185">Reference proteome</keyword>
<dbReference type="Proteomes" id="UP001732720">
    <property type="component" value="Chromosome 16"/>
</dbReference>
<protein>
    <submittedName>
        <fullName evidence="2">Sperm motility kinase 2B-like</fullName>
    </submittedName>
</protein>
<reference evidence="2" key="1">
    <citation type="submission" date="2025-08" db="UniProtKB">
        <authorList>
            <consortium name="RefSeq"/>
        </authorList>
    </citation>
    <scope>IDENTIFICATION</scope>
</reference>